<proteinExistence type="predicted"/>
<dbReference type="EMBL" id="JDRY01000001">
    <property type="protein sequence ID" value="KGN01911.1"/>
    <property type="molecule type" value="Genomic_DNA"/>
</dbReference>
<name>A0A0A0IQW7_CLOBO</name>
<gene>
    <name evidence="1" type="ORF">Z955_00495</name>
</gene>
<dbReference type="AlphaFoldDB" id="A0A0A0IQW7"/>
<comment type="caution">
    <text evidence="1">The sequence shown here is derived from an EMBL/GenBank/DDBJ whole genome shotgun (WGS) entry which is preliminary data.</text>
</comment>
<sequence>MLNKNVLLKVSKESIKLDNKFNNRFFSKDIFKDISKIKIKNKNIYVVIEGEEVNIKLLKVPKVTKWNLNYLIKNELIFLYGKKADNIFYTYTIWDEDEEEREVLVFCVNSNKLNSIENVIKNNKLKSVKLIQFTIINYLKNKVDDKDYILIFKDEDKIYFLGISNEKLIANRIIENNIGDEFLIDIFNYTIAKMKTFNIKANNVYGINFNKTDVIKYIEHNAYKYINLQNISKNKIIECFSIKRK</sequence>
<reference evidence="1 2" key="1">
    <citation type="submission" date="2014-01" db="EMBL/GenBank/DDBJ databases">
        <title>Plasmidome dynamics in the species complex Clostridium novyi sensu lato converts strains of independent lineages into distinctly different pathogens.</title>
        <authorList>
            <person name="Skarin H."/>
            <person name="Segerman B."/>
        </authorList>
    </citation>
    <scope>NUCLEOTIDE SEQUENCE [LARGE SCALE GENOMIC DNA]</scope>
    <source>
        <strain evidence="1 2">DC5</strain>
    </source>
</reference>
<evidence type="ECO:0000313" key="1">
    <source>
        <dbReference type="EMBL" id="KGN01911.1"/>
    </source>
</evidence>
<protein>
    <submittedName>
        <fullName evidence="1">Uncharacterized protein</fullName>
    </submittedName>
</protein>
<dbReference type="RefSeq" id="WP_039256790.1">
    <property type="nucleotide sequence ID" value="NZ_JDRY01000001.1"/>
</dbReference>
<dbReference type="Proteomes" id="UP000030014">
    <property type="component" value="Unassembled WGS sequence"/>
</dbReference>
<accession>A0A0A0IQW7</accession>
<organism evidence="1 2">
    <name type="scientific">Clostridium botulinum C/D str. DC5</name>
    <dbReference type="NCBI Taxonomy" id="1443128"/>
    <lineage>
        <taxon>Bacteria</taxon>
        <taxon>Bacillati</taxon>
        <taxon>Bacillota</taxon>
        <taxon>Clostridia</taxon>
        <taxon>Eubacteriales</taxon>
        <taxon>Clostridiaceae</taxon>
        <taxon>Clostridium</taxon>
    </lineage>
</organism>
<evidence type="ECO:0000313" key="2">
    <source>
        <dbReference type="Proteomes" id="UP000030014"/>
    </source>
</evidence>